<dbReference type="GO" id="GO:0006424">
    <property type="term" value="P:glutamyl-tRNA aminoacylation"/>
    <property type="evidence" value="ECO:0007669"/>
    <property type="project" value="InterPro"/>
</dbReference>
<reference evidence="18" key="2">
    <citation type="submission" date="2021-04" db="EMBL/GenBank/DDBJ databases">
        <authorList>
            <person name="Gilroy R."/>
        </authorList>
    </citation>
    <scope>NUCLEOTIDE SEQUENCE</scope>
    <source>
        <strain evidence="18">ChiSxjej5B17-1746</strain>
    </source>
</reference>
<dbReference type="InterPro" id="IPR045462">
    <property type="entry name" value="aa-tRNA-synth_I_cd-bd"/>
</dbReference>
<protein>
    <recommendedName>
        <fullName evidence="12">GlutamylGlutaminyl-tRNA synthetase</fullName>
        <ecNumber evidence="4">6.1.1.17</ecNumber>
    </recommendedName>
    <alternativeName>
        <fullName evidence="14">Glutamate--tRNA ligase 2</fullName>
    </alternativeName>
    <alternativeName>
        <fullName evidence="11">Glutamyl-tRNA synthetase</fullName>
    </alternativeName>
    <alternativeName>
        <fullName evidence="13">Glutamyl-tRNA synthetase 2</fullName>
    </alternativeName>
</protein>
<reference evidence="18" key="1">
    <citation type="journal article" date="2021" name="PeerJ">
        <title>Extensive microbial diversity within the chicken gut microbiome revealed by metagenomics and culture.</title>
        <authorList>
            <person name="Gilroy R."/>
            <person name="Ravi A."/>
            <person name="Getino M."/>
            <person name="Pursley I."/>
            <person name="Horton D.L."/>
            <person name="Alikhan N.F."/>
            <person name="Baker D."/>
            <person name="Gharbi K."/>
            <person name="Hall N."/>
            <person name="Watson M."/>
            <person name="Adriaenssens E.M."/>
            <person name="Foster-Nyarko E."/>
            <person name="Jarju S."/>
            <person name="Secka A."/>
            <person name="Antonio M."/>
            <person name="Oren A."/>
            <person name="Chaudhuri R.R."/>
            <person name="La Ragione R."/>
            <person name="Hildebrand F."/>
            <person name="Pallen M.J."/>
        </authorList>
    </citation>
    <scope>NUCLEOTIDE SEQUENCE</scope>
    <source>
        <strain evidence="18">ChiSxjej5B17-1746</strain>
    </source>
</reference>
<dbReference type="InterPro" id="IPR004527">
    <property type="entry name" value="Glu-tRNA-ligase_bac/mito"/>
</dbReference>
<dbReference type="InterPro" id="IPR014729">
    <property type="entry name" value="Rossmann-like_a/b/a_fold"/>
</dbReference>
<evidence type="ECO:0000256" key="15">
    <source>
        <dbReference type="RuleBase" id="RU363037"/>
    </source>
</evidence>
<evidence type="ECO:0000256" key="3">
    <source>
        <dbReference type="ARBA" id="ARBA00011245"/>
    </source>
</evidence>
<dbReference type="HAMAP" id="MF_00022">
    <property type="entry name" value="Glu_tRNA_synth_type1"/>
    <property type="match status" value="1"/>
</dbReference>
<evidence type="ECO:0000256" key="13">
    <source>
        <dbReference type="ARBA" id="ARBA00077203"/>
    </source>
</evidence>
<dbReference type="CDD" id="cd00808">
    <property type="entry name" value="GluRS_core"/>
    <property type="match status" value="1"/>
</dbReference>
<comment type="caution">
    <text evidence="18">The sequence shown here is derived from an EMBL/GenBank/DDBJ whole genome shotgun (WGS) entry which is preliminary data.</text>
</comment>
<accession>A0A9D1U7U6</accession>
<proteinExistence type="inferred from homology"/>
<dbReference type="InterPro" id="IPR001412">
    <property type="entry name" value="aa-tRNA-synth_I_CS"/>
</dbReference>
<dbReference type="NCBIfam" id="NF004314">
    <property type="entry name" value="PRK05710.1-3"/>
    <property type="match status" value="1"/>
</dbReference>
<evidence type="ECO:0000259" key="16">
    <source>
        <dbReference type="Pfam" id="PF00749"/>
    </source>
</evidence>
<dbReference type="AlphaFoldDB" id="A0A9D1U7U6"/>
<evidence type="ECO:0000256" key="12">
    <source>
        <dbReference type="ARBA" id="ARBA00067324"/>
    </source>
</evidence>
<evidence type="ECO:0000256" key="4">
    <source>
        <dbReference type="ARBA" id="ARBA00012835"/>
    </source>
</evidence>
<evidence type="ECO:0000256" key="2">
    <source>
        <dbReference type="ARBA" id="ARBA00007894"/>
    </source>
</evidence>
<comment type="subunit">
    <text evidence="3">Monomer.</text>
</comment>
<keyword evidence="8 15" id="KW-0067">ATP-binding</keyword>
<evidence type="ECO:0000256" key="7">
    <source>
        <dbReference type="ARBA" id="ARBA00022741"/>
    </source>
</evidence>
<dbReference type="PRINTS" id="PR00987">
    <property type="entry name" value="TRNASYNTHGLU"/>
</dbReference>
<keyword evidence="7 15" id="KW-0547">Nucleotide-binding</keyword>
<sequence>MSKVITRFAPSPTGHLHIGGARTALFCWLLARHYGGEFRLRIEDTDTERSKQEYTDSILASMRWLGLDWDGELTYQTQRTARYNEVIDKLLETGHAYWCSCTPEEVEAMREAARAKGEKPRYDGRCRERGLEAAPGRVVRLKVPTEGRVVFDDMVKGHIATDVSELDDMILRRSDGMPTYNMAVVVDDHDMGITHVIRGDDHVSNTPKQILIYQALGWDLPVFGHVPMILGKDRQKLSKRHGARAVVEYQGDGLLPHALVNCLVRLGWSHGDQELFTMQELIDLFDGKNLNSSASAFDPDKLQWFNAHYLRETPLDELTRLVLPFIHKKGFADATEATILPLVPLYRERAKNLIELADGISQLLYASADLPYDEAGVAKWLTEEGKEHLRIVRDRIAALPSFDKEGIEGVIHSYVESLGVKFKMVAQPVRVAITGVIGGPGLPEFMLAIGK</sequence>
<evidence type="ECO:0000256" key="8">
    <source>
        <dbReference type="ARBA" id="ARBA00022840"/>
    </source>
</evidence>
<evidence type="ECO:0000313" key="18">
    <source>
        <dbReference type="EMBL" id="HIW77924.1"/>
    </source>
</evidence>
<keyword evidence="5" id="KW-0963">Cytoplasm</keyword>
<dbReference type="InterPro" id="IPR008925">
    <property type="entry name" value="aa_tRNA-synth_I_cd-bd_sf"/>
</dbReference>
<dbReference type="InterPro" id="IPR020751">
    <property type="entry name" value="aa-tRNA-synth_I_codon-bd_sub2"/>
</dbReference>
<dbReference type="EMBL" id="DXGI01000081">
    <property type="protein sequence ID" value="HIW77924.1"/>
    <property type="molecule type" value="Genomic_DNA"/>
</dbReference>
<organism evidence="18 19">
    <name type="scientific">Candidatus Bilophila faecipullorum</name>
    <dbReference type="NCBI Taxonomy" id="2838482"/>
    <lineage>
        <taxon>Bacteria</taxon>
        <taxon>Pseudomonadati</taxon>
        <taxon>Thermodesulfobacteriota</taxon>
        <taxon>Desulfovibrionia</taxon>
        <taxon>Desulfovibrionales</taxon>
        <taxon>Desulfovibrionaceae</taxon>
        <taxon>Bilophila</taxon>
    </lineage>
</organism>
<dbReference type="PANTHER" id="PTHR43311">
    <property type="entry name" value="GLUTAMATE--TRNA LIGASE"/>
    <property type="match status" value="1"/>
</dbReference>
<evidence type="ECO:0000256" key="9">
    <source>
        <dbReference type="ARBA" id="ARBA00022917"/>
    </source>
</evidence>
<dbReference type="InterPro" id="IPR020058">
    <property type="entry name" value="Glu/Gln-tRNA-synth_Ib_cat-dom"/>
</dbReference>
<dbReference type="GO" id="GO:0008270">
    <property type="term" value="F:zinc ion binding"/>
    <property type="evidence" value="ECO:0007669"/>
    <property type="project" value="InterPro"/>
</dbReference>
<feature type="domain" description="Glutamyl/glutaminyl-tRNA synthetase class Ib catalytic" evidence="16">
    <location>
        <begin position="3"/>
        <end position="304"/>
    </location>
</feature>
<feature type="domain" description="Aminoacyl-tRNA synthetase class I anticodon-binding" evidence="17">
    <location>
        <begin position="317"/>
        <end position="451"/>
    </location>
</feature>
<dbReference type="SUPFAM" id="SSF52374">
    <property type="entry name" value="Nucleotidylyl transferase"/>
    <property type="match status" value="1"/>
</dbReference>
<dbReference type="GO" id="GO:0004818">
    <property type="term" value="F:glutamate-tRNA ligase activity"/>
    <property type="evidence" value="ECO:0007669"/>
    <property type="project" value="UniProtKB-EC"/>
</dbReference>
<dbReference type="SUPFAM" id="SSF48163">
    <property type="entry name" value="An anticodon-binding domain of class I aminoacyl-tRNA synthetases"/>
    <property type="match status" value="1"/>
</dbReference>
<evidence type="ECO:0000256" key="5">
    <source>
        <dbReference type="ARBA" id="ARBA00022490"/>
    </source>
</evidence>
<evidence type="ECO:0000256" key="6">
    <source>
        <dbReference type="ARBA" id="ARBA00022598"/>
    </source>
</evidence>
<dbReference type="GO" id="GO:0000049">
    <property type="term" value="F:tRNA binding"/>
    <property type="evidence" value="ECO:0007669"/>
    <property type="project" value="InterPro"/>
</dbReference>
<gene>
    <name evidence="18" type="ORF">H9874_02105</name>
</gene>
<evidence type="ECO:0000256" key="14">
    <source>
        <dbReference type="ARBA" id="ARBA00083757"/>
    </source>
</evidence>
<evidence type="ECO:0000256" key="11">
    <source>
        <dbReference type="ARBA" id="ARBA00030865"/>
    </source>
</evidence>
<evidence type="ECO:0000256" key="1">
    <source>
        <dbReference type="ARBA" id="ARBA00004496"/>
    </source>
</evidence>
<evidence type="ECO:0000313" key="19">
    <source>
        <dbReference type="Proteomes" id="UP000824264"/>
    </source>
</evidence>
<dbReference type="GO" id="GO:0005829">
    <property type="term" value="C:cytosol"/>
    <property type="evidence" value="ECO:0007669"/>
    <property type="project" value="TreeGrafter"/>
</dbReference>
<dbReference type="Proteomes" id="UP000824264">
    <property type="component" value="Unassembled WGS sequence"/>
</dbReference>
<dbReference type="Gene3D" id="1.10.10.350">
    <property type="match status" value="1"/>
</dbReference>
<dbReference type="EC" id="6.1.1.17" evidence="4"/>
<dbReference type="InterPro" id="IPR033910">
    <property type="entry name" value="GluRS_core"/>
</dbReference>
<keyword evidence="6 15" id="KW-0436">Ligase</keyword>
<dbReference type="Pfam" id="PF19269">
    <property type="entry name" value="Anticodon_2"/>
    <property type="match status" value="1"/>
</dbReference>
<comment type="similarity">
    <text evidence="2">Belongs to the class-I aminoacyl-tRNA synthetase family. Glutamate--tRNA ligase type 1 subfamily.</text>
</comment>
<feature type="non-terminal residue" evidence="18">
    <location>
        <position position="451"/>
    </location>
</feature>
<comment type="subcellular location">
    <subcellularLocation>
        <location evidence="1">Cytoplasm</location>
    </subcellularLocation>
</comment>
<dbReference type="Gene3D" id="3.40.50.620">
    <property type="entry name" value="HUPs"/>
    <property type="match status" value="1"/>
</dbReference>
<dbReference type="InterPro" id="IPR049940">
    <property type="entry name" value="GluQ/Sye"/>
</dbReference>
<name>A0A9D1U7U6_9BACT</name>
<dbReference type="PROSITE" id="PS00178">
    <property type="entry name" value="AA_TRNA_LIGASE_I"/>
    <property type="match status" value="1"/>
</dbReference>
<evidence type="ECO:0000256" key="10">
    <source>
        <dbReference type="ARBA" id="ARBA00023146"/>
    </source>
</evidence>
<dbReference type="FunFam" id="3.40.50.620:FF:000007">
    <property type="entry name" value="Glutamate--tRNA ligase"/>
    <property type="match status" value="1"/>
</dbReference>
<dbReference type="Pfam" id="PF00749">
    <property type="entry name" value="tRNA-synt_1c"/>
    <property type="match status" value="1"/>
</dbReference>
<dbReference type="GO" id="GO:0005524">
    <property type="term" value="F:ATP binding"/>
    <property type="evidence" value="ECO:0007669"/>
    <property type="project" value="UniProtKB-KW"/>
</dbReference>
<keyword evidence="9 15" id="KW-0648">Protein biosynthesis</keyword>
<dbReference type="NCBIfam" id="TIGR00464">
    <property type="entry name" value="gltX_bact"/>
    <property type="match status" value="1"/>
</dbReference>
<dbReference type="InterPro" id="IPR000924">
    <property type="entry name" value="Glu/Gln-tRNA-synth"/>
</dbReference>
<evidence type="ECO:0000259" key="17">
    <source>
        <dbReference type="Pfam" id="PF19269"/>
    </source>
</evidence>
<dbReference type="PANTHER" id="PTHR43311:SF2">
    <property type="entry name" value="GLUTAMATE--TRNA LIGASE, MITOCHONDRIAL-RELATED"/>
    <property type="match status" value="1"/>
</dbReference>
<keyword evidence="10 15" id="KW-0030">Aminoacyl-tRNA synthetase</keyword>